<feature type="domain" description="Multidrug resistance protein MdtA-like C-terminal permuted SH3" evidence="6">
    <location>
        <begin position="279"/>
        <end position="337"/>
    </location>
</feature>
<reference evidence="7 8" key="1">
    <citation type="submission" date="2016-10" db="EMBL/GenBank/DDBJ databases">
        <authorList>
            <person name="de Groot N.N."/>
        </authorList>
    </citation>
    <scope>NUCLEOTIDE SEQUENCE [LARGE SCALE GENOMIC DNA]</scope>
    <source>
        <strain evidence="7 8">Nm1</strain>
    </source>
</reference>
<sequence length="364" mass="40162">MIKRMLLVAILTMLIFGGLFGWKFYQDRRAQSRIQPPSPPVVAVTKVRQEHWQPYLTSVGSLVAVAGVDVSNELAGKVTAIHFESGQPVRKGQLLIELDTSTDEAELQGLQADELLAQVQLKRSEQLLDKQFISQSAYDLSRVQLAQAQSAVKTKLSVIAKKRIRAPFDGRLGIRLVDLGQYLAEGSPIVTLQAVDPIYVDFTLPEQHLANLFVGQEVTLIVQAYPDKHFQGTIGALNPVIDIGTRSIKVRATLPNPEQHLRPGMFADVRVLSSQPLAVLTLPDTAITYNPYGESVFVVESDARGLTVQRRQIEAGDTRQGRVQIIKGLQAGEHVVSAGQVKLRNDMQILIDEQPAPSERESRP</sequence>
<evidence type="ECO:0000313" key="7">
    <source>
        <dbReference type="EMBL" id="SDY89397.1"/>
    </source>
</evidence>
<dbReference type="GO" id="GO:0015562">
    <property type="term" value="F:efflux transmembrane transporter activity"/>
    <property type="evidence" value="ECO:0007669"/>
    <property type="project" value="TreeGrafter"/>
</dbReference>
<dbReference type="Gene3D" id="2.40.50.100">
    <property type="match status" value="1"/>
</dbReference>
<dbReference type="InterPro" id="IPR058627">
    <property type="entry name" value="MdtA-like_C"/>
</dbReference>
<dbReference type="InterPro" id="IPR058792">
    <property type="entry name" value="Beta-barrel_RND_2"/>
</dbReference>
<dbReference type="Proteomes" id="UP000198640">
    <property type="component" value="Unassembled WGS sequence"/>
</dbReference>
<dbReference type="Pfam" id="PF25967">
    <property type="entry name" value="RND-MFP_C"/>
    <property type="match status" value="1"/>
</dbReference>
<dbReference type="FunFam" id="2.40.30.170:FF:000010">
    <property type="entry name" value="Efflux RND transporter periplasmic adaptor subunit"/>
    <property type="match status" value="1"/>
</dbReference>
<keyword evidence="3" id="KW-0813">Transport</keyword>
<dbReference type="Gene3D" id="2.40.420.20">
    <property type="match status" value="1"/>
</dbReference>
<evidence type="ECO:0000259" key="5">
    <source>
        <dbReference type="Pfam" id="PF25954"/>
    </source>
</evidence>
<gene>
    <name evidence="7" type="ORF">SAMN05421881_107513</name>
</gene>
<evidence type="ECO:0000256" key="1">
    <source>
        <dbReference type="ARBA" id="ARBA00004196"/>
    </source>
</evidence>
<accession>A0A1H3NKC3</accession>
<dbReference type="RefSeq" id="WP_090415634.1">
    <property type="nucleotide sequence ID" value="NZ_FNOY01000075.1"/>
</dbReference>
<dbReference type="AlphaFoldDB" id="A0A1H3NKC3"/>
<dbReference type="InterPro" id="IPR058625">
    <property type="entry name" value="MdtA-like_BSH"/>
</dbReference>
<proteinExistence type="inferred from homology"/>
<dbReference type="NCBIfam" id="TIGR01730">
    <property type="entry name" value="RND_mfp"/>
    <property type="match status" value="1"/>
</dbReference>
<dbReference type="Pfam" id="PF25917">
    <property type="entry name" value="BSH_RND"/>
    <property type="match status" value="1"/>
</dbReference>
<protein>
    <submittedName>
        <fullName evidence="7">Membrane fusion protein, multidrug efflux system</fullName>
    </submittedName>
</protein>
<name>A0A1H3NKC3_9PROT</name>
<dbReference type="Pfam" id="PF25954">
    <property type="entry name" value="Beta-barrel_RND_2"/>
    <property type="match status" value="1"/>
</dbReference>
<dbReference type="OrthoDB" id="9806939at2"/>
<feature type="domain" description="CusB-like beta-barrel" evidence="5">
    <location>
        <begin position="198"/>
        <end position="273"/>
    </location>
</feature>
<dbReference type="EMBL" id="FNOY01000075">
    <property type="protein sequence ID" value="SDY89397.1"/>
    <property type="molecule type" value="Genomic_DNA"/>
</dbReference>
<dbReference type="GO" id="GO:1990281">
    <property type="term" value="C:efflux pump complex"/>
    <property type="evidence" value="ECO:0007669"/>
    <property type="project" value="TreeGrafter"/>
</dbReference>
<keyword evidence="8" id="KW-1185">Reference proteome</keyword>
<feature type="domain" description="Multidrug resistance protein MdtA-like barrel-sandwich hybrid" evidence="4">
    <location>
        <begin position="68"/>
        <end position="187"/>
    </location>
</feature>
<comment type="similarity">
    <text evidence="2">Belongs to the membrane fusion protein (MFP) (TC 8.A.1) family.</text>
</comment>
<dbReference type="SUPFAM" id="SSF111369">
    <property type="entry name" value="HlyD-like secretion proteins"/>
    <property type="match status" value="1"/>
</dbReference>
<dbReference type="InterPro" id="IPR006143">
    <property type="entry name" value="RND_pump_MFP"/>
</dbReference>
<dbReference type="Gene3D" id="2.40.30.170">
    <property type="match status" value="1"/>
</dbReference>
<comment type="subcellular location">
    <subcellularLocation>
        <location evidence="1">Cell envelope</location>
    </subcellularLocation>
</comment>
<evidence type="ECO:0000313" key="8">
    <source>
        <dbReference type="Proteomes" id="UP000198640"/>
    </source>
</evidence>
<evidence type="ECO:0000259" key="4">
    <source>
        <dbReference type="Pfam" id="PF25917"/>
    </source>
</evidence>
<evidence type="ECO:0000259" key="6">
    <source>
        <dbReference type="Pfam" id="PF25967"/>
    </source>
</evidence>
<dbReference type="STRING" id="44576.SAMN05421881_107513"/>
<evidence type="ECO:0000256" key="3">
    <source>
        <dbReference type="ARBA" id="ARBA00022448"/>
    </source>
</evidence>
<dbReference type="PANTHER" id="PTHR30469:SF11">
    <property type="entry name" value="BLL4320 PROTEIN"/>
    <property type="match status" value="1"/>
</dbReference>
<dbReference type="PANTHER" id="PTHR30469">
    <property type="entry name" value="MULTIDRUG RESISTANCE PROTEIN MDTA"/>
    <property type="match status" value="1"/>
</dbReference>
<dbReference type="Gene3D" id="1.10.287.470">
    <property type="entry name" value="Helix hairpin bin"/>
    <property type="match status" value="1"/>
</dbReference>
<organism evidence="7 8">
    <name type="scientific">Nitrosomonas halophila</name>
    <dbReference type="NCBI Taxonomy" id="44576"/>
    <lineage>
        <taxon>Bacteria</taxon>
        <taxon>Pseudomonadati</taxon>
        <taxon>Pseudomonadota</taxon>
        <taxon>Betaproteobacteria</taxon>
        <taxon>Nitrosomonadales</taxon>
        <taxon>Nitrosomonadaceae</taxon>
        <taxon>Nitrosomonas</taxon>
    </lineage>
</organism>
<evidence type="ECO:0000256" key="2">
    <source>
        <dbReference type="ARBA" id="ARBA00009477"/>
    </source>
</evidence>